<evidence type="ECO:0000256" key="1">
    <source>
        <dbReference type="ARBA" id="ARBA00022714"/>
    </source>
</evidence>
<dbReference type="EMBL" id="CP003093">
    <property type="protein sequence ID" value="AER57618.1"/>
    <property type="molecule type" value="Genomic_DNA"/>
</dbReference>
<dbReference type="Pfam" id="PF00355">
    <property type="entry name" value="Rieske"/>
    <property type="match status" value="1"/>
</dbReference>
<keyword evidence="1" id="KW-0001">2Fe-2S</keyword>
<name>G7UVF7_PSEUP</name>
<sequence length="124" mass="13665">MCLLTEILQRNEVIHFMGSEAKTLDWQRVASICDFGEEDVLCVQAGSRRLALYNVNGEFHATDDMCSHGKASLCEGFLEGYLIECPLHQGLFDVRDGSPAGTPVTEGINSYLVQVDGEEILVRA</sequence>
<dbReference type="KEGG" id="psd:DSC_14870"/>
<dbReference type="CDD" id="cd03528">
    <property type="entry name" value="Rieske_RO_ferredoxin"/>
    <property type="match status" value="1"/>
</dbReference>
<dbReference type="GO" id="GO:0051537">
    <property type="term" value="F:2 iron, 2 sulfur cluster binding"/>
    <property type="evidence" value="ECO:0007669"/>
    <property type="project" value="UniProtKB-KW"/>
</dbReference>
<dbReference type="AlphaFoldDB" id="G7UVF7"/>
<dbReference type="SUPFAM" id="SSF50022">
    <property type="entry name" value="ISP domain"/>
    <property type="match status" value="1"/>
</dbReference>
<proteinExistence type="predicted"/>
<protein>
    <submittedName>
        <fullName evidence="6">Rieske (2Fe-2S) domain protein</fullName>
    </submittedName>
</protein>
<reference evidence="6 7" key="1">
    <citation type="journal article" date="2012" name="J. Bacteriol.">
        <title>Complete Genome Sequence of the BTEX-Degrading Bacterium Pseudoxanthomonas spadix BD-a59.</title>
        <authorList>
            <person name="Lee S.H."/>
            <person name="Jin H.M."/>
            <person name="Lee H.J."/>
            <person name="Kim J.M."/>
            <person name="Jeon C.O."/>
        </authorList>
    </citation>
    <scope>NUCLEOTIDE SEQUENCE [LARGE SCALE GENOMIC DNA]</scope>
    <source>
        <strain evidence="6 7">BD-a59</strain>
    </source>
</reference>
<dbReference type="InterPro" id="IPR036922">
    <property type="entry name" value="Rieske_2Fe-2S_sf"/>
</dbReference>
<keyword evidence="2" id="KW-0479">Metal-binding</keyword>
<feature type="domain" description="Rieske" evidence="5">
    <location>
        <begin position="26"/>
        <end position="122"/>
    </location>
</feature>
<dbReference type="HOGENOM" id="CLU_055690_5_2_6"/>
<dbReference type="Proteomes" id="UP000005870">
    <property type="component" value="Chromosome"/>
</dbReference>
<accession>G7UVF7</accession>
<evidence type="ECO:0000256" key="2">
    <source>
        <dbReference type="ARBA" id="ARBA00022723"/>
    </source>
</evidence>
<evidence type="ECO:0000256" key="3">
    <source>
        <dbReference type="ARBA" id="ARBA00023004"/>
    </source>
</evidence>
<dbReference type="InterPro" id="IPR017941">
    <property type="entry name" value="Rieske_2Fe-2S"/>
</dbReference>
<gene>
    <name evidence="6" type="ordered locus">DSC_14870</name>
</gene>
<keyword evidence="3" id="KW-0408">Iron</keyword>
<keyword evidence="7" id="KW-1185">Reference proteome</keyword>
<keyword evidence="4" id="KW-0411">Iron-sulfur</keyword>
<dbReference type="STRING" id="1045855.DSC_14870"/>
<evidence type="ECO:0000313" key="6">
    <source>
        <dbReference type="EMBL" id="AER57618.1"/>
    </source>
</evidence>
<dbReference type="eggNOG" id="COG2146">
    <property type="taxonomic scope" value="Bacteria"/>
</dbReference>
<organism evidence="6 7">
    <name type="scientific">Pseudoxanthomonas spadix (strain BD-a59)</name>
    <dbReference type="NCBI Taxonomy" id="1045855"/>
    <lineage>
        <taxon>Bacteria</taxon>
        <taxon>Pseudomonadati</taxon>
        <taxon>Pseudomonadota</taxon>
        <taxon>Gammaproteobacteria</taxon>
        <taxon>Lysobacterales</taxon>
        <taxon>Lysobacteraceae</taxon>
        <taxon>Pseudoxanthomonas</taxon>
    </lineage>
</organism>
<dbReference type="Gene3D" id="2.102.10.10">
    <property type="entry name" value="Rieske [2Fe-2S] iron-sulphur domain"/>
    <property type="match status" value="1"/>
</dbReference>
<evidence type="ECO:0000256" key="4">
    <source>
        <dbReference type="ARBA" id="ARBA00023014"/>
    </source>
</evidence>
<evidence type="ECO:0000313" key="7">
    <source>
        <dbReference type="Proteomes" id="UP000005870"/>
    </source>
</evidence>
<dbReference type="GO" id="GO:0046872">
    <property type="term" value="F:metal ion binding"/>
    <property type="evidence" value="ECO:0007669"/>
    <property type="project" value="UniProtKB-KW"/>
</dbReference>
<dbReference type="PROSITE" id="PS51296">
    <property type="entry name" value="RIESKE"/>
    <property type="match status" value="1"/>
</dbReference>
<evidence type="ECO:0000259" key="5">
    <source>
        <dbReference type="PROSITE" id="PS51296"/>
    </source>
</evidence>